<dbReference type="PANTHER" id="PTHR42760">
    <property type="entry name" value="SHORT-CHAIN DEHYDROGENASES/REDUCTASES FAMILY MEMBER"/>
    <property type="match status" value="1"/>
</dbReference>
<dbReference type="PRINTS" id="PR00081">
    <property type="entry name" value="GDHRDH"/>
</dbReference>
<dbReference type="FunFam" id="3.40.50.720:FF:000084">
    <property type="entry name" value="Short-chain dehydrogenase reductase"/>
    <property type="match status" value="1"/>
</dbReference>
<keyword evidence="2" id="KW-0560">Oxidoreductase</keyword>
<dbReference type="Gene3D" id="3.40.50.720">
    <property type="entry name" value="NAD(P)-binding Rossmann-like Domain"/>
    <property type="match status" value="1"/>
</dbReference>
<gene>
    <name evidence="4" type="ORF">SAMN05216353_11171</name>
</gene>
<dbReference type="SMART" id="SM00822">
    <property type="entry name" value="PKS_KR"/>
    <property type="match status" value="1"/>
</dbReference>
<dbReference type="PROSITE" id="PS00061">
    <property type="entry name" value="ADH_SHORT"/>
    <property type="match status" value="1"/>
</dbReference>
<sequence length="260" mass="28192">MTTVQDKVFIVTGAASGMGYAAARRLVNEQANVALLDINEERLKEAEQQIQGEANRTLTIVTDLSSPEEVKKSIDMVQEHWGRIDGVFANAGVNGKVMPIEDMPPEEWDHTIETNLKGSFLTLKYAIPHMKEKGGSVVLTSSVNGNRTFTNKGFSAYSSSKAGIMAFGKMAAVELASQGIRVNIMCPGFIDTNIGENTRPAEQELEKIDIPVKKEIEGSPLNEEVGSPEQVADLVYFLLSDASSHITGTEVFIDGAESLL</sequence>
<dbReference type="SUPFAM" id="SSF51735">
    <property type="entry name" value="NAD(P)-binding Rossmann-fold domains"/>
    <property type="match status" value="1"/>
</dbReference>
<dbReference type="AlphaFoldDB" id="A0A1I2M707"/>
<proteinExistence type="inferred from homology"/>
<dbReference type="InterPro" id="IPR036291">
    <property type="entry name" value="NAD(P)-bd_dom_sf"/>
</dbReference>
<dbReference type="InterPro" id="IPR002347">
    <property type="entry name" value="SDR_fam"/>
</dbReference>
<dbReference type="Pfam" id="PF13561">
    <property type="entry name" value="adh_short_C2"/>
    <property type="match status" value="1"/>
</dbReference>
<dbReference type="OrthoDB" id="9803333at2"/>
<evidence type="ECO:0000313" key="5">
    <source>
        <dbReference type="Proteomes" id="UP000198897"/>
    </source>
</evidence>
<dbReference type="RefSeq" id="WP_089751651.1">
    <property type="nucleotide sequence ID" value="NZ_FOOG01000011.1"/>
</dbReference>
<organism evidence="4 5">
    <name type="scientific">Halobacillus alkaliphilus</name>
    <dbReference type="NCBI Taxonomy" id="396056"/>
    <lineage>
        <taxon>Bacteria</taxon>
        <taxon>Bacillati</taxon>
        <taxon>Bacillota</taxon>
        <taxon>Bacilli</taxon>
        <taxon>Bacillales</taxon>
        <taxon>Bacillaceae</taxon>
        <taxon>Halobacillus</taxon>
    </lineage>
</organism>
<reference evidence="5" key="1">
    <citation type="submission" date="2016-10" db="EMBL/GenBank/DDBJ databases">
        <authorList>
            <person name="Varghese N."/>
            <person name="Submissions S."/>
        </authorList>
    </citation>
    <scope>NUCLEOTIDE SEQUENCE [LARGE SCALE GENOMIC DNA]</scope>
    <source>
        <strain evidence="5">FP5</strain>
    </source>
</reference>
<evidence type="ECO:0000313" key="4">
    <source>
        <dbReference type="EMBL" id="SFF86618.1"/>
    </source>
</evidence>
<feature type="domain" description="Ketoreductase" evidence="3">
    <location>
        <begin position="7"/>
        <end position="193"/>
    </location>
</feature>
<evidence type="ECO:0000256" key="1">
    <source>
        <dbReference type="ARBA" id="ARBA00006484"/>
    </source>
</evidence>
<dbReference type="CDD" id="cd05233">
    <property type="entry name" value="SDR_c"/>
    <property type="match status" value="1"/>
</dbReference>
<evidence type="ECO:0000259" key="3">
    <source>
        <dbReference type="SMART" id="SM00822"/>
    </source>
</evidence>
<dbReference type="EMBL" id="FOOG01000011">
    <property type="protein sequence ID" value="SFF86618.1"/>
    <property type="molecule type" value="Genomic_DNA"/>
</dbReference>
<dbReference type="InterPro" id="IPR057326">
    <property type="entry name" value="KR_dom"/>
</dbReference>
<protein>
    <submittedName>
        <fullName evidence="4">NAD(P)-dependent dehydrogenase, short-chain alcohol dehydrogenase family</fullName>
    </submittedName>
</protein>
<comment type="similarity">
    <text evidence="1">Belongs to the short-chain dehydrogenases/reductases (SDR) family.</text>
</comment>
<dbReference type="GO" id="GO:0016616">
    <property type="term" value="F:oxidoreductase activity, acting on the CH-OH group of donors, NAD or NADP as acceptor"/>
    <property type="evidence" value="ECO:0007669"/>
    <property type="project" value="UniProtKB-ARBA"/>
</dbReference>
<dbReference type="NCBIfam" id="NF004203">
    <property type="entry name" value="PRK05653.2-4"/>
    <property type="match status" value="1"/>
</dbReference>
<dbReference type="PRINTS" id="PR00080">
    <property type="entry name" value="SDRFAMILY"/>
</dbReference>
<accession>A0A1I2M707</accession>
<keyword evidence="5" id="KW-1185">Reference proteome</keyword>
<dbReference type="InterPro" id="IPR020904">
    <property type="entry name" value="Sc_DH/Rdtase_CS"/>
</dbReference>
<dbReference type="Proteomes" id="UP000198897">
    <property type="component" value="Unassembled WGS sequence"/>
</dbReference>
<name>A0A1I2M707_9BACI</name>
<dbReference type="GO" id="GO:0008206">
    <property type="term" value="P:bile acid metabolic process"/>
    <property type="evidence" value="ECO:0007669"/>
    <property type="project" value="UniProtKB-ARBA"/>
</dbReference>
<evidence type="ECO:0000256" key="2">
    <source>
        <dbReference type="ARBA" id="ARBA00023002"/>
    </source>
</evidence>